<name>A0ABY4A634_9BURK</name>
<keyword evidence="1" id="KW-0472">Membrane</keyword>
<keyword evidence="1" id="KW-1133">Transmembrane helix</keyword>
<dbReference type="RefSeq" id="WP_243491480.1">
    <property type="nucleotide sequence ID" value="NZ_CP063361.1"/>
</dbReference>
<organism evidence="2 3">
    <name type="scientific">Massilia violaceinigra</name>
    <dbReference type="NCBI Taxonomy" id="2045208"/>
    <lineage>
        <taxon>Bacteria</taxon>
        <taxon>Pseudomonadati</taxon>
        <taxon>Pseudomonadota</taxon>
        <taxon>Betaproteobacteria</taxon>
        <taxon>Burkholderiales</taxon>
        <taxon>Oxalobacteraceae</taxon>
        <taxon>Telluria group</taxon>
        <taxon>Massilia</taxon>
    </lineage>
</organism>
<keyword evidence="1" id="KW-0812">Transmembrane</keyword>
<sequence>MTFPGIPASTPEQQRAVDVLLLGAALLTWMISMGSPVFATGAYSPPLPGGGILLLGLLFGWAANGWAVYANPFFLYAAWRLCMGKIPRKSIVLMLLFAATFPLLNGIPGVKLGHGVQAVSWGWGAFMWLWSLVLLTAATAARRSIIGVRGALVLGLLLVSSFVAAVTLHGRQWRAAGDEDREVLLPPGMIFTTSDLCPVALISPPPPDVPGGEPLVLDIDARVLKPAGAGPALALPGGFTEAHADGSAWIAYADRDDSLMIRQAAQPGTLVLQVKAQGDGAVLRLLKGEPRRLLYQQRLASVDNGLSRPRSLCPLMARPPNAGLRFEYGRVLLRAMGQGMPFALDKPLARAETARQRCPIGSADIDGIAGLRSLDGRQVIAAGRMGGMSGFCSASYVVLAGGLARSGDTPQRPVVYVLDRKSLRPLARFEGQRSCPPAICAPGPQATLGGVRLEGASAVIETARGEYVATLIGPP</sequence>
<dbReference type="EMBL" id="CP063361">
    <property type="protein sequence ID" value="UOD30245.1"/>
    <property type="molecule type" value="Genomic_DNA"/>
</dbReference>
<feature type="transmembrane region" description="Helical" evidence="1">
    <location>
        <begin position="19"/>
        <end position="39"/>
    </location>
</feature>
<feature type="transmembrane region" description="Helical" evidence="1">
    <location>
        <begin position="148"/>
        <end position="168"/>
    </location>
</feature>
<keyword evidence="3" id="KW-1185">Reference proteome</keyword>
<proteinExistence type="predicted"/>
<evidence type="ECO:0000256" key="1">
    <source>
        <dbReference type="SAM" id="Phobius"/>
    </source>
</evidence>
<feature type="transmembrane region" description="Helical" evidence="1">
    <location>
        <begin position="91"/>
        <end position="109"/>
    </location>
</feature>
<reference evidence="2 3" key="1">
    <citation type="submission" date="2020-10" db="EMBL/GenBank/DDBJ databases">
        <title>Genome analysis of Massilia species.</title>
        <authorList>
            <person name="Jung D.-H."/>
        </authorList>
    </citation>
    <scope>NUCLEOTIDE SEQUENCE [LARGE SCALE GENOMIC DNA]</scope>
    <source>
        <strain evidence="3">sipir</strain>
    </source>
</reference>
<feature type="transmembrane region" description="Helical" evidence="1">
    <location>
        <begin position="121"/>
        <end position="141"/>
    </location>
</feature>
<dbReference type="Proteomes" id="UP000831532">
    <property type="component" value="Chromosome"/>
</dbReference>
<evidence type="ECO:0000313" key="2">
    <source>
        <dbReference type="EMBL" id="UOD30245.1"/>
    </source>
</evidence>
<protein>
    <submittedName>
        <fullName evidence="2">Uncharacterized protein</fullName>
    </submittedName>
</protein>
<gene>
    <name evidence="2" type="ORF">INH39_00315</name>
</gene>
<accession>A0ABY4A634</accession>
<feature type="transmembrane region" description="Helical" evidence="1">
    <location>
        <begin position="51"/>
        <end position="79"/>
    </location>
</feature>
<evidence type="ECO:0000313" key="3">
    <source>
        <dbReference type="Proteomes" id="UP000831532"/>
    </source>
</evidence>